<proteinExistence type="predicted"/>
<keyword evidence="3" id="KW-1185">Reference proteome</keyword>
<dbReference type="OrthoDB" id="541410at2759"/>
<dbReference type="EMBL" id="LSYV01000122">
    <property type="protein sequence ID" value="KXZ42719.1"/>
    <property type="molecule type" value="Genomic_DNA"/>
</dbReference>
<reference evidence="3" key="1">
    <citation type="journal article" date="2016" name="Nat. Commun.">
        <title>The Gonium pectorale genome demonstrates co-option of cell cycle regulation during the evolution of multicellularity.</title>
        <authorList>
            <person name="Hanschen E.R."/>
            <person name="Marriage T.N."/>
            <person name="Ferris P.J."/>
            <person name="Hamaji T."/>
            <person name="Toyoda A."/>
            <person name="Fujiyama A."/>
            <person name="Neme R."/>
            <person name="Noguchi H."/>
            <person name="Minakuchi Y."/>
            <person name="Suzuki M."/>
            <person name="Kawai-Toyooka H."/>
            <person name="Smith D.R."/>
            <person name="Sparks H."/>
            <person name="Anderson J."/>
            <person name="Bakaric R."/>
            <person name="Luria V."/>
            <person name="Karger A."/>
            <person name="Kirschner M.W."/>
            <person name="Durand P.M."/>
            <person name="Michod R.E."/>
            <person name="Nozaki H."/>
            <person name="Olson B.J."/>
        </authorList>
    </citation>
    <scope>NUCLEOTIDE SEQUENCE [LARGE SCALE GENOMIC DNA]</scope>
    <source>
        <strain evidence="3">NIES-2863</strain>
    </source>
</reference>
<dbReference type="Proteomes" id="UP000075714">
    <property type="component" value="Unassembled WGS sequence"/>
</dbReference>
<organism evidence="2 3">
    <name type="scientific">Gonium pectorale</name>
    <name type="common">Green alga</name>
    <dbReference type="NCBI Taxonomy" id="33097"/>
    <lineage>
        <taxon>Eukaryota</taxon>
        <taxon>Viridiplantae</taxon>
        <taxon>Chlorophyta</taxon>
        <taxon>core chlorophytes</taxon>
        <taxon>Chlorophyceae</taxon>
        <taxon>CS clade</taxon>
        <taxon>Chlamydomonadales</taxon>
        <taxon>Volvocaceae</taxon>
        <taxon>Gonium</taxon>
    </lineage>
</organism>
<comment type="caution">
    <text evidence="2">The sequence shown here is derived from an EMBL/GenBank/DDBJ whole genome shotgun (WGS) entry which is preliminary data.</text>
</comment>
<protein>
    <submittedName>
        <fullName evidence="2">Uncharacterized protein</fullName>
    </submittedName>
</protein>
<keyword evidence="1" id="KW-0812">Transmembrane</keyword>
<evidence type="ECO:0000313" key="2">
    <source>
        <dbReference type="EMBL" id="KXZ42719.1"/>
    </source>
</evidence>
<dbReference type="STRING" id="33097.A0A150FYQ9"/>
<gene>
    <name evidence="2" type="ORF">GPECTOR_122g460</name>
</gene>
<feature type="transmembrane region" description="Helical" evidence="1">
    <location>
        <begin position="34"/>
        <end position="55"/>
    </location>
</feature>
<evidence type="ECO:0000256" key="1">
    <source>
        <dbReference type="SAM" id="Phobius"/>
    </source>
</evidence>
<evidence type="ECO:0000313" key="3">
    <source>
        <dbReference type="Proteomes" id="UP000075714"/>
    </source>
</evidence>
<name>A0A150FYQ9_GONPE</name>
<dbReference type="AlphaFoldDB" id="A0A150FYQ9"/>
<keyword evidence="1" id="KW-0472">Membrane</keyword>
<accession>A0A150FYQ9</accession>
<sequence>MAKAQVERWAAEHPTAPRVGRFFEVPASFLLPRLAAGIAAAGALWYLNGAIFWSYKPETLSPEFRAEQKKIGEVAQRMNASPVYLNPFTNRIPGSILGPEDAKDD</sequence>
<keyword evidence="1" id="KW-1133">Transmembrane helix</keyword>